<protein>
    <submittedName>
        <fullName evidence="2">Uncharacterized protein</fullName>
    </submittedName>
</protein>
<reference evidence="2" key="1">
    <citation type="journal article" date="2020" name="Fungal Divers.">
        <title>Resolving the Mortierellaceae phylogeny through synthesis of multi-gene phylogenetics and phylogenomics.</title>
        <authorList>
            <person name="Vandepol N."/>
            <person name="Liber J."/>
            <person name="Desiro A."/>
            <person name="Na H."/>
            <person name="Kennedy M."/>
            <person name="Barry K."/>
            <person name="Grigoriev I.V."/>
            <person name="Miller A.N."/>
            <person name="O'Donnell K."/>
            <person name="Stajich J.E."/>
            <person name="Bonito G."/>
        </authorList>
    </citation>
    <scope>NUCLEOTIDE SEQUENCE</scope>
    <source>
        <strain evidence="2">BC1065</strain>
    </source>
</reference>
<evidence type="ECO:0000256" key="1">
    <source>
        <dbReference type="SAM" id="Phobius"/>
    </source>
</evidence>
<keyword evidence="1" id="KW-0812">Transmembrane</keyword>
<dbReference type="EMBL" id="JAAAJB010000116">
    <property type="protein sequence ID" value="KAG0265472.1"/>
    <property type="molecule type" value="Genomic_DNA"/>
</dbReference>
<evidence type="ECO:0000313" key="2">
    <source>
        <dbReference type="EMBL" id="KAG0265472.1"/>
    </source>
</evidence>
<dbReference type="Gene3D" id="6.10.110.10">
    <property type="match status" value="1"/>
</dbReference>
<keyword evidence="1" id="KW-0472">Membrane</keyword>
<organism evidence="2 3">
    <name type="scientific">Actinomortierella ambigua</name>
    <dbReference type="NCBI Taxonomy" id="1343610"/>
    <lineage>
        <taxon>Eukaryota</taxon>
        <taxon>Fungi</taxon>
        <taxon>Fungi incertae sedis</taxon>
        <taxon>Mucoromycota</taxon>
        <taxon>Mortierellomycotina</taxon>
        <taxon>Mortierellomycetes</taxon>
        <taxon>Mortierellales</taxon>
        <taxon>Mortierellaceae</taxon>
        <taxon>Actinomortierella</taxon>
    </lineage>
</organism>
<dbReference type="AlphaFoldDB" id="A0A9P6QGK5"/>
<dbReference type="InterPro" id="IPR038213">
    <property type="entry name" value="IFI6/IFI27-like_sf"/>
</dbReference>
<accession>A0A9P6QGK5</accession>
<gene>
    <name evidence="2" type="ORF">DFQ27_000609</name>
</gene>
<sequence>MPWIAEFADRFADQFPIPNMPAPGIPEIPIPEIPDIPIPVIPWSVVAGSLAAVLMWCHMGHIPVGGFVALMQSLGTMGLMAGYNIVVMSISAIVGMIGMVYIAVRVQEVCSADCCHTSMK</sequence>
<evidence type="ECO:0000313" key="3">
    <source>
        <dbReference type="Proteomes" id="UP000807716"/>
    </source>
</evidence>
<feature type="transmembrane region" description="Helical" evidence="1">
    <location>
        <begin position="82"/>
        <end position="104"/>
    </location>
</feature>
<name>A0A9P6QGK5_9FUNG</name>
<feature type="transmembrane region" description="Helical" evidence="1">
    <location>
        <begin position="41"/>
        <end position="70"/>
    </location>
</feature>
<keyword evidence="1" id="KW-1133">Transmembrane helix</keyword>
<dbReference type="OrthoDB" id="2445786at2759"/>
<comment type="caution">
    <text evidence="2">The sequence shown here is derived from an EMBL/GenBank/DDBJ whole genome shotgun (WGS) entry which is preliminary data.</text>
</comment>
<keyword evidence="3" id="KW-1185">Reference proteome</keyword>
<dbReference type="Proteomes" id="UP000807716">
    <property type="component" value="Unassembled WGS sequence"/>
</dbReference>
<proteinExistence type="predicted"/>